<proteinExistence type="predicted"/>
<evidence type="ECO:0000313" key="2">
    <source>
        <dbReference type="Proteomes" id="UP001497444"/>
    </source>
</evidence>
<reference evidence="1" key="1">
    <citation type="submission" date="2024-02" db="EMBL/GenBank/DDBJ databases">
        <authorList>
            <consortium name="ELIXIR-Norway"/>
            <consortium name="Elixir Norway"/>
        </authorList>
    </citation>
    <scope>NUCLEOTIDE SEQUENCE</scope>
</reference>
<accession>A0ABP0XHH9</accession>
<sequence length="162" mass="18224">MAAGSSIDTCATLCSIRGKVGRHFVDALAADQLDQRNFEDCAGREDSFVNLLDGQHSFVVSVNTSNGVQFSAQYNWTVDRSIDPDRLVYTSWISILEASTPNLLIVRDPFLSLLRAPMPCFEHRWMPRVELSFMALQTDRSIPIDWSVRAGLAFSRRPPPIY</sequence>
<protein>
    <submittedName>
        <fullName evidence="1">Uncharacterized protein</fullName>
    </submittedName>
</protein>
<organism evidence="1 2">
    <name type="scientific">Sphagnum jensenii</name>
    <dbReference type="NCBI Taxonomy" id="128206"/>
    <lineage>
        <taxon>Eukaryota</taxon>
        <taxon>Viridiplantae</taxon>
        <taxon>Streptophyta</taxon>
        <taxon>Embryophyta</taxon>
        <taxon>Bryophyta</taxon>
        <taxon>Sphagnophytina</taxon>
        <taxon>Sphagnopsida</taxon>
        <taxon>Sphagnales</taxon>
        <taxon>Sphagnaceae</taxon>
        <taxon>Sphagnum</taxon>
    </lineage>
</organism>
<evidence type="ECO:0000313" key="1">
    <source>
        <dbReference type="EMBL" id="CAK9277045.1"/>
    </source>
</evidence>
<dbReference type="Proteomes" id="UP001497444">
    <property type="component" value="Chromosome 8"/>
</dbReference>
<dbReference type="EMBL" id="OZ020103">
    <property type="protein sequence ID" value="CAK9277045.1"/>
    <property type="molecule type" value="Genomic_DNA"/>
</dbReference>
<gene>
    <name evidence="1" type="ORF">CSSPJE1EN1_LOCUS22523</name>
</gene>
<name>A0ABP0XHH9_9BRYO</name>
<keyword evidence="2" id="KW-1185">Reference proteome</keyword>